<reference evidence="1 2" key="1">
    <citation type="submission" date="2015-01" db="EMBL/GenBank/DDBJ databases">
        <title>Evolution of Trichinella species and genotypes.</title>
        <authorList>
            <person name="Korhonen P.K."/>
            <person name="Edoardo P."/>
            <person name="Giuseppe L.R."/>
            <person name="Gasser R.B."/>
        </authorList>
    </citation>
    <scope>NUCLEOTIDE SEQUENCE [LARGE SCALE GENOMIC DNA]</scope>
    <source>
        <strain evidence="1">ISS1029</strain>
    </source>
</reference>
<dbReference type="AlphaFoldDB" id="A0A0V1H208"/>
<sequence length="81" mass="9134">MTLERRIVSKAVHICRPGCTKQAFCFAYSPLGEVRKSRSLCMQAADTTIAELVFLCAYEEKRALGKNVKTKMEKGHHIGQF</sequence>
<name>A0A0V1H208_9BILA</name>
<keyword evidence="2" id="KW-1185">Reference proteome</keyword>
<dbReference type="EMBL" id="JYDP01000172">
    <property type="protein sequence ID" value="KRZ04138.1"/>
    <property type="molecule type" value="Genomic_DNA"/>
</dbReference>
<evidence type="ECO:0000313" key="1">
    <source>
        <dbReference type="EMBL" id="KRZ04138.1"/>
    </source>
</evidence>
<accession>A0A0V1H208</accession>
<organism evidence="1 2">
    <name type="scientific">Trichinella zimbabwensis</name>
    <dbReference type="NCBI Taxonomy" id="268475"/>
    <lineage>
        <taxon>Eukaryota</taxon>
        <taxon>Metazoa</taxon>
        <taxon>Ecdysozoa</taxon>
        <taxon>Nematoda</taxon>
        <taxon>Enoplea</taxon>
        <taxon>Dorylaimia</taxon>
        <taxon>Trichinellida</taxon>
        <taxon>Trichinellidae</taxon>
        <taxon>Trichinella</taxon>
    </lineage>
</organism>
<evidence type="ECO:0000313" key="2">
    <source>
        <dbReference type="Proteomes" id="UP000055024"/>
    </source>
</evidence>
<comment type="caution">
    <text evidence="1">The sequence shown here is derived from an EMBL/GenBank/DDBJ whole genome shotgun (WGS) entry which is preliminary data.</text>
</comment>
<proteinExistence type="predicted"/>
<protein>
    <submittedName>
        <fullName evidence="1">Uncharacterized protein</fullName>
    </submittedName>
</protein>
<gene>
    <name evidence="1" type="ORF">T11_11614</name>
</gene>
<dbReference type="Proteomes" id="UP000055024">
    <property type="component" value="Unassembled WGS sequence"/>
</dbReference>